<keyword evidence="2" id="KW-1185">Reference proteome</keyword>
<dbReference type="AlphaFoldDB" id="A0A1I7WRQ4"/>
<dbReference type="Proteomes" id="UP000095283">
    <property type="component" value="Unplaced"/>
</dbReference>
<accession>A0A1I7WRQ4</accession>
<evidence type="ECO:0000313" key="3">
    <source>
        <dbReference type="WBParaSite" id="Hba_07780"/>
    </source>
</evidence>
<feature type="transmembrane region" description="Helical" evidence="1">
    <location>
        <begin position="49"/>
        <end position="70"/>
    </location>
</feature>
<keyword evidence="1" id="KW-0472">Membrane</keyword>
<organism evidence="2 3">
    <name type="scientific">Heterorhabditis bacteriophora</name>
    <name type="common">Entomopathogenic nematode worm</name>
    <dbReference type="NCBI Taxonomy" id="37862"/>
    <lineage>
        <taxon>Eukaryota</taxon>
        <taxon>Metazoa</taxon>
        <taxon>Ecdysozoa</taxon>
        <taxon>Nematoda</taxon>
        <taxon>Chromadorea</taxon>
        <taxon>Rhabditida</taxon>
        <taxon>Rhabditina</taxon>
        <taxon>Rhabditomorpha</taxon>
        <taxon>Strongyloidea</taxon>
        <taxon>Heterorhabditidae</taxon>
        <taxon>Heterorhabditis</taxon>
    </lineage>
</organism>
<dbReference type="WBParaSite" id="Hba_07780">
    <property type="protein sequence ID" value="Hba_07780"/>
    <property type="gene ID" value="Hba_07780"/>
</dbReference>
<evidence type="ECO:0000313" key="2">
    <source>
        <dbReference type="Proteomes" id="UP000095283"/>
    </source>
</evidence>
<name>A0A1I7WRQ4_HETBA</name>
<proteinExistence type="predicted"/>
<keyword evidence="1" id="KW-0812">Transmembrane</keyword>
<protein>
    <submittedName>
        <fullName evidence="3">Ovule protein</fullName>
    </submittedName>
</protein>
<sequence>MWLFLTRSNYEYSSQTREIATTNSTTSLYSTVVFFPLASSYIPSLFDCILVYILTLTKTITTITLILYYFLSTVAYFIRASLYCLWTNCICALLVPTCTI</sequence>
<evidence type="ECO:0000256" key="1">
    <source>
        <dbReference type="SAM" id="Phobius"/>
    </source>
</evidence>
<keyword evidence="1" id="KW-1133">Transmembrane helix</keyword>
<reference evidence="3" key="1">
    <citation type="submission" date="2016-11" db="UniProtKB">
        <authorList>
            <consortium name="WormBaseParasite"/>
        </authorList>
    </citation>
    <scope>IDENTIFICATION</scope>
</reference>